<keyword evidence="5" id="KW-1185">Reference proteome</keyword>
<gene>
    <name evidence="4" type="ORF">N4J17_05865</name>
</gene>
<reference evidence="4 5" key="1">
    <citation type="submission" date="2022-09" db="EMBL/GenBank/DDBJ databases">
        <authorList>
            <person name="Giprobiosintez L."/>
        </authorList>
    </citation>
    <scope>NUCLEOTIDE SEQUENCE [LARGE SCALE GENOMIC DNA]</scope>
    <source>
        <strain evidence="5">VKPM-B-12549 (GBS-15)</strain>
    </source>
</reference>
<accession>A0ABZ2F9F8</accession>
<dbReference type="Proteomes" id="UP001359308">
    <property type="component" value="Chromosome"/>
</dbReference>
<keyword evidence="2" id="KW-0812">Transmembrane</keyword>
<evidence type="ECO:0000256" key="2">
    <source>
        <dbReference type="SAM" id="Phobius"/>
    </source>
</evidence>
<dbReference type="InterPro" id="IPR032389">
    <property type="entry name" value="GspB_C"/>
</dbReference>
<feature type="region of interest" description="Disordered" evidence="1">
    <location>
        <begin position="65"/>
        <end position="194"/>
    </location>
</feature>
<evidence type="ECO:0000313" key="4">
    <source>
        <dbReference type="EMBL" id="WWF03143.1"/>
    </source>
</evidence>
<evidence type="ECO:0000259" key="3">
    <source>
        <dbReference type="Pfam" id="PF16537"/>
    </source>
</evidence>
<dbReference type="Pfam" id="PF16537">
    <property type="entry name" value="T2SSB"/>
    <property type="match status" value="1"/>
</dbReference>
<sequence length="270" mass="28773">MSYILDALRKSERERKLSQPASLDSVIFSPEPAGRHPWLPWVLGVVAVANVAALGYFLGLTSGTPTQPQATTDQSPPAPAQENPPRAATARQPPAATAPPFARRFGGADAPPGGPHPRLAAPAARPAMPPPAAAPAAAGKRPATEAAEAADEDSKDETMTGETDDDTAEVDDEPETDEPVQKAPMPATPTPRRNAVPLLSEMPPSFQSRLPQLKINLFAYGSHPDERFAVINMKRRSAGDTVAEGVRLESVDEDSLTLVFEGQRFRLERP</sequence>
<evidence type="ECO:0000256" key="1">
    <source>
        <dbReference type="SAM" id="MobiDB-lite"/>
    </source>
</evidence>
<organism evidence="4 5">
    <name type="scientific">Methylococcus capsulatus</name>
    <dbReference type="NCBI Taxonomy" id="414"/>
    <lineage>
        <taxon>Bacteria</taxon>
        <taxon>Pseudomonadati</taxon>
        <taxon>Pseudomonadota</taxon>
        <taxon>Gammaproteobacteria</taxon>
        <taxon>Methylococcales</taxon>
        <taxon>Methylococcaceae</taxon>
        <taxon>Methylococcus</taxon>
    </lineage>
</organism>
<feature type="compositionally biased region" description="Polar residues" evidence="1">
    <location>
        <begin position="65"/>
        <end position="75"/>
    </location>
</feature>
<dbReference type="RefSeq" id="WP_198322113.1">
    <property type="nucleotide sequence ID" value="NZ_CP104311.1"/>
</dbReference>
<proteinExistence type="predicted"/>
<dbReference type="EMBL" id="CP104311">
    <property type="protein sequence ID" value="WWF03143.1"/>
    <property type="molecule type" value="Genomic_DNA"/>
</dbReference>
<name>A0ABZ2F9F8_METCP</name>
<feature type="compositionally biased region" description="Low complexity" evidence="1">
    <location>
        <begin position="134"/>
        <end position="147"/>
    </location>
</feature>
<feature type="domain" description="Type II secretion system protein GspB C-terminal" evidence="3">
    <location>
        <begin position="210"/>
        <end position="268"/>
    </location>
</feature>
<feature type="compositionally biased region" description="Low complexity" evidence="1">
    <location>
        <begin position="84"/>
        <end position="126"/>
    </location>
</feature>
<keyword evidence="2" id="KW-1133">Transmembrane helix</keyword>
<feature type="compositionally biased region" description="Acidic residues" evidence="1">
    <location>
        <begin position="162"/>
        <end position="178"/>
    </location>
</feature>
<protein>
    <submittedName>
        <fullName evidence="4">General secretion pathway protein GspB</fullName>
    </submittedName>
</protein>
<feature type="transmembrane region" description="Helical" evidence="2">
    <location>
        <begin position="38"/>
        <end position="59"/>
    </location>
</feature>
<evidence type="ECO:0000313" key="5">
    <source>
        <dbReference type="Proteomes" id="UP001359308"/>
    </source>
</evidence>
<keyword evidence="2" id="KW-0472">Membrane</keyword>